<keyword evidence="7" id="KW-1185">Reference proteome</keyword>
<gene>
    <name evidence="6" type="ORF">HHK36_027531</name>
</gene>
<keyword evidence="3" id="KW-0812">Transmembrane</keyword>
<dbReference type="PROSITE" id="PS51257">
    <property type="entry name" value="PROKAR_LIPOPROTEIN"/>
    <property type="match status" value="1"/>
</dbReference>
<protein>
    <recommendedName>
        <fullName evidence="5">Wall-associated receptor kinase galacturonan-binding domain-containing protein</fullName>
    </recommendedName>
</protein>
<comment type="subcellular location">
    <subcellularLocation>
        <location evidence="1">Membrane</location>
        <topology evidence="1">Single-pass membrane protein</topology>
    </subcellularLocation>
</comment>
<comment type="caution">
    <text evidence="6">The sequence shown here is derived from an EMBL/GenBank/DDBJ whole genome shotgun (WGS) entry which is preliminary data.</text>
</comment>
<name>A0A834YDE0_TETSI</name>
<sequence length="326" mass="37313">MVRRRRRLLSVGFIAIIHALFLVACDAKEDGPCHTYCGNIQNISYPFYLKGDPPNCGDRTFNYELACEDNRTILYLNSSRYYVKEIMYSTSTIRVGDPGVHKDNCSSIPRYSLANFNFSFFQGAVIRDGTAYPYYLTRQTNYIILMECENPVNSHQYVNTSPCINGSTTTSSLQKHSYAIVGKFVSDVYESCRISLMVPSRLKEVGINYSFSVIHNELASGFELSWSRKDCKDFKVSQHYNYYFDGDNSIVCATDICFGPSFTCKSPWLQMTFMIIYCKDSHTHLLCFFSCFKSLFIYLNHLFDFVLTAVAIYGFTGIGKISYHSK</sequence>
<accession>A0A834YDE0</accession>
<dbReference type="AlphaFoldDB" id="A0A834YDE0"/>
<dbReference type="GO" id="GO:0030247">
    <property type="term" value="F:polysaccharide binding"/>
    <property type="evidence" value="ECO:0007669"/>
    <property type="project" value="InterPro"/>
</dbReference>
<keyword evidence="3" id="KW-1133">Transmembrane helix</keyword>
<keyword evidence="3" id="KW-0472">Membrane</keyword>
<dbReference type="PANTHER" id="PTHR33138:SF30">
    <property type="entry name" value="LEAF RUST 10 DISEASE-RESISTANCE LOCUS RECEPTOR-LIKE PROTEIN KINASE-LIKE 2.7"/>
    <property type="match status" value="1"/>
</dbReference>
<evidence type="ECO:0000256" key="2">
    <source>
        <dbReference type="ARBA" id="ARBA00022729"/>
    </source>
</evidence>
<dbReference type="InterPro" id="IPR025287">
    <property type="entry name" value="WAK_GUB"/>
</dbReference>
<dbReference type="GO" id="GO:0016020">
    <property type="term" value="C:membrane"/>
    <property type="evidence" value="ECO:0007669"/>
    <property type="project" value="UniProtKB-SubCell"/>
</dbReference>
<dbReference type="OMA" id="HYELACE"/>
<dbReference type="Pfam" id="PF13947">
    <property type="entry name" value="GUB_WAK_bind"/>
    <property type="match status" value="1"/>
</dbReference>
<evidence type="ECO:0000256" key="3">
    <source>
        <dbReference type="SAM" id="Phobius"/>
    </source>
</evidence>
<feature type="chain" id="PRO_5032282974" description="Wall-associated receptor kinase galacturonan-binding domain-containing protein" evidence="4">
    <location>
        <begin position="28"/>
        <end position="326"/>
    </location>
</feature>
<evidence type="ECO:0000313" key="6">
    <source>
        <dbReference type="EMBL" id="KAF8380061.1"/>
    </source>
</evidence>
<evidence type="ECO:0000256" key="1">
    <source>
        <dbReference type="ARBA" id="ARBA00004167"/>
    </source>
</evidence>
<feature type="domain" description="Wall-associated receptor kinase galacturonan-binding" evidence="5">
    <location>
        <begin position="33"/>
        <end position="96"/>
    </location>
</feature>
<evidence type="ECO:0000259" key="5">
    <source>
        <dbReference type="Pfam" id="PF13947"/>
    </source>
</evidence>
<evidence type="ECO:0000256" key="4">
    <source>
        <dbReference type="SAM" id="SignalP"/>
    </source>
</evidence>
<reference evidence="6 7" key="1">
    <citation type="submission" date="2020-04" db="EMBL/GenBank/DDBJ databases">
        <title>Plant Genome Project.</title>
        <authorList>
            <person name="Zhang R.-G."/>
        </authorList>
    </citation>
    <scope>NUCLEOTIDE SEQUENCE [LARGE SCALE GENOMIC DNA]</scope>
    <source>
        <strain evidence="6">YNK0</strain>
        <tissue evidence="6">Leaf</tissue>
    </source>
</reference>
<dbReference type="EMBL" id="JABCRI010000021">
    <property type="protein sequence ID" value="KAF8380061.1"/>
    <property type="molecule type" value="Genomic_DNA"/>
</dbReference>
<keyword evidence="2 4" id="KW-0732">Signal</keyword>
<dbReference type="OrthoDB" id="1928340at2759"/>
<feature type="signal peptide" evidence="4">
    <location>
        <begin position="1"/>
        <end position="27"/>
    </location>
</feature>
<dbReference type="Proteomes" id="UP000655225">
    <property type="component" value="Unassembled WGS sequence"/>
</dbReference>
<evidence type="ECO:0000313" key="7">
    <source>
        <dbReference type="Proteomes" id="UP000655225"/>
    </source>
</evidence>
<proteinExistence type="predicted"/>
<feature type="transmembrane region" description="Helical" evidence="3">
    <location>
        <begin position="295"/>
        <end position="316"/>
    </location>
</feature>
<organism evidence="6 7">
    <name type="scientific">Tetracentron sinense</name>
    <name type="common">Spur-leaf</name>
    <dbReference type="NCBI Taxonomy" id="13715"/>
    <lineage>
        <taxon>Eukaryota</taxon>
        <taxon>Viridiplantae</taxon>
        <taxon>Streptophyta</taxon>
        <taxon>Embryophyta</taxon>
        <taxon>Tracheophyta</taxon>
        <taxon>Spermatophyta</taxon>
        <taxon>Magnoliopsida</taxon>
        <taxon>Trochodendrales</taxon>
        <taxon>Trochodendraceae</taxon>
        <taxon>Tetracentron</taxon>
    </lineage>
</organism>
<dbReference type="PANTHER" id="PTHR33138">
    <property type="entry name" value="OS01G0690200 PROTEIN"/>
    <property type="match status" value="1"/>
</dbReference>